<dbReference type="AlphaFoldDB" id="Q2TX52"/>
<accession>Q2TX52</accession>
<gene>
    <name evidence="2" type="ORF">AO090010000287</name>
</gene>
<proteinExistence type="predicted"/>
<organism evidence="2 3">
    <name type="scientific">Aspergillus oryzae (strain ATCC 42149 / RIB 40)</name>
    <name type="common">Yellow koji mold</name>
    <dbReference type="NCBI Taxonomy" id="510516"/>
    <lineage>
        <taxon>Eukaryota</taxon>
        <taxon>Fungi</taxon>
        <taxon>Dikarya</taxon>
        <taxon>Ascomycota</taxon>
        <taxon>Pezizomycotina</taxon>
        <taxon>Eurotiomycetes</taxon>
        <taxon>Eurotiomycetidae</taxon>
        <taxon>Eurotiales</taxon>
        <taxon>Aspergillaceae</taxon>
        <taxon>Aspergillus</taxon>
        <taxon>Aspergillus subgen. Circumdati</taxon>
    </lineage>
</organism>
<dbReference type="EMBL" id="AP007175">
    <property type="protein sequence ID" value="BAE66171.1"/>
    <property type="molecule type" value="Genomic_DNA"/>
</dbReference>
<protein>
    <submittedName>
        <fullName evidence="2">DNA, SC010</fullName>
    </submittedName>
</protein>
<evidence type="ECO:0000313" key="2">
    <source>
        <dbReference type="EMBL" id="BAE66171.1"/>
    </source>
</evidence>
<dbReference type="RefSeq" id="XP_023094119.1">
    <property type="nucleotide sequence ID" value="XM_023233722.1"/>
</dbReference>
<dbReference type="GeneID" id="5999437"/>
<dbReference type="HOGENOM" id="CLU_765001_0_0_1"/>
<feature type="compositionally biased region" description="Low complexity" evidence="1">
    <location>
        <begin position="290"/>
        <end position="304"/>
    </location>
</feature>
<keyword evidence="3" id="KW-1185">Reference proteome</keyword>
<dbReference type="Proteomes" id="UP000006564">
    <property type="component" value="Chromosome 8"/>
</dbReference>
<evidence type="ECO:0000313" key="3">
    <source>
        <dbReference type="Proteomes" id="UP000006564"/>
    </source>
</evidence>
<dbReference type="EMBL" id="BA000056">
    <property type="protein sequence ID" value="BAE66171.1"/>
    <property type="molecule type" value="Genomic_DNA"/>
</dbReference>
<reference evidence="2 3" key="1">
    <citation type="journal article" date="2005" name="Nature">
        <title>Genome sequencing and analysis of Aspergillus oryzae.</title>
        <authorList>
            <person name="Machida M."/>
            <person name="Asai K."/>
            <person name="Sano M."/>
            <person name="Tanaka T."/>
            <person name="Kumagai T."/>
            <person name="Terai G."/>
            <person name="Kusumoto K."/>
            <person name="Arima T."/>
            <person name="Akita O."/>
            <person name="Kashiwagi Y."/>
            <person name="Abe K."/>
            <person name="Gomi K."/>
            <person name="Horiuchi H."/>
            <person name="Kitamoto K."/>
            <person name="Kobayashi T."/>
            <person name="Takeuchi M."/>
            <person name="Denning D.W."/>
            <person name="Galagan J.E."/>
            <person name="Nierman W.C."/>
            <person name="Yu J."/>
            <person name="Archer D.B."/>
            <person name="Bennett J.W."/>
            <person name="Bhatnagar D."/>
            <person name="Cleveland T.E."/>
            <person name="Fedorova N.D."/>
            <person name="Gotoh O."/>
            <person name="Horikawa H."/>
            <person name="Hosoyama A."/>
            <person name="Ichinomiya M."/>
            <person name="Igarashi R."/>
            <person name="Iwashita K."/>
            <person name="Juvvadi P.R."/>
            <person name="Kato M."/>
            <person name="Kato Y."/>
            <person name="Kin T."/>
            <person name="Kokubun A."/>
            <person name="Maeda H."/>
            <person name="Maeyama N."/>
            <person name="Maruyama J."/>
            <person name="Nagasaki H."/>
            <person name="Nakajima T."/>
            <person name="Oda K."/>
            <person name="Okada K."/>
            <person name="Paulsen I."/>
            <person name="Sakamoto K."/>
            <person name="Sawano T."/>
            <person name="Takahashi M."/>
            <person name="Takase K."/>
            <person name="Terabayashi Y."/>
            <person name="Wortman J."/>
            <person name="Yamada O."/>
            <person name="Yamagata Y."/>
            <person name="Anazawa H."/>
            <person name="Hata Y."/>
            <person name="Koide Y."/>
            <person name="Komori T."/>
            <person name="Koyama Y."/>
            <person name="Minetoki T."/>
            <person name="Suharnan S."/>
            <person name="Tanaka A."/>
            <person name="Isono K."/>
            <person name="Kuhara S."/>
            <person name="Ogasawara N."/>
            <person name="Kikuchi H."/>
        </authorList>
    </citation>
    <scope>NUCLEOTIDE SEQUENCE [LARGE SCALE GENOMIC DNA]</scope>
    <source>
        <strain evidence="3">ATCC 42149 / RIB 40</strain>
    </source>
</reference>
<dbReference type="KEGG" id="aor:AO090010000287"/>
<name>Q2TX52_ASPOR</name>
<sequence>MVVSGAAGVFAHGPERQCRVSTLFSAARGLRLRSLPRRPAPVGWLPEGGVLRAGRGRFCRRPPPGMEGECALSRRCPDRWAPEATVKAALTLCCQQTQHPDATVYPGCVASALATMDYDLSMQPDDRGRDVPRIVTISGEGSFAKSAAGWLDPSSSGFDGINGLSGETLSPLQQCELAAQSPGLSPDFIVLTMSRSILTDQLWGSLARTMGLLLEQGYAVALRPVSLPDPGQRGERSVLLLAAPGRTDPQWIDDTLSDLRMVSASDELLERAENESGVSSVPAVDDVAAAESAGGGDASPPSDSTPRRGDSVRADGAQHIAATVSRIIGEFSTKCALTTNLPRLVVTDNSDGAQDRAKRQRM</sequence>
<feature type="region of interest" description="Disordered" evidence="1">
    <location>
        <begin position="290"/>
        <end position="314"/>
    </location>
</feature>
<evidence type="ECO:0000256" key="1">
    <source>
        <dbReference type="SAM" id="MobiDB-lite"/>
    </source>
</evidence>